<accession>K6YZ94</accession>
<gene>
    <name evidence="1" type="ORF">C427_3300</name>
</gene>
<dbReference type="EMBL" id="CP003837">
    <property type="protein sequence ID" value="AGH45409.1"/>
    <property type="molecule type" value="Genomic_DNA"/>
</dbReference>
<dbReference type="HOGENOM" id="CLU_079620_0_0_6"/>
<name>K6YZ94_9ALTE</name>
<dbReference type="KEGG" id="gps:C427_3300"/>
<dbReference type="RefSeq" id="WP_007638674.1">
    <property type="nucleotide sequence ID" value="NC_020514.1"/>
</dbReference>
<dbReference type="OrthoDB" id="6658153at2"/>
<evidence type="ECO:0000313" key="2">
    <source>
        <dbReference type="Proteomes" id="UP000011864"/>
    </source>
</evidence>
<sequence length="252" mass="28834">MKKWIILSILFSMQSEAASVGTYRIYLDSEHRQQKFMVKNNSADHEKCNISFDYMAYEEGGGEVIKLSSEEKVALSTPATKRLRYSPRQFTIKPKSAQYVAFNYKRQINDNPAEYRTYANIKCLKVDPLVKEGLNLTPSIMHSVPLVIRTGKSTDLEANLVFSQIKQLANRVAFRLEHQGNRSVYGDLHLINANGDKLKLLQKNIVIYPEMKYKNFNFSLAGFNSKNMKVVFQETGNYSAIKQFSLPLKGKL</sequence>
<organism evidence="1 2">
    <name type="scientific">Paraglaciecola psychrophila 170</name>
    <dbReference type="NCBI Taxonomy" id="1129794"/>
    <lineage>
        <taxon>Bacteria</taxon>
        <taxon>Pseudomonadati</taxon>
        <taxon>Pseudomonadota</taxon>
        <taxon>Gammaproteobacteria</taxon>
        <taxon>Alteromonadales</taxon>
        <taxon>Alteromonadaceae</taxon>
        <taxon>Paraglaciecola</taxon>
    </lineage>
</organism>
<keyword evidence="2" id="KW-1185">Reference proteome</keyword>
<dbReference type="STRING" id="1129794.C427_3300"/>
<protein>
    <recommendedName>
        <fullName evidence="3">Molecular chaperone</fullName>
    </recommendedName>
</protein>
<evidence type="ECO:0008006" key="3">
    <source>
        <dbReference type="Google" id="ProtNLM"/>
    </source>
</evidence>
<dbReference type="Proteomes" id="UP000011864">
    <property type="component" value="Chromosome"/>
</dbReference>
<evidence type="ECO:0000313" key="1">
    <source>
        <dbReference type="EMBL" id="AGH45409.1"/>
    </source>
</evidence>
<proteinExistence type="predicted"/>
<dbReference type="eggNOG" id="COG3121">
    <property type="taxonomic scope" value="Bacteria"/>
</dbReference>
<reference evidence="1 2" key="1">
    <citation type="journal article" date="2013" name="Genome Announc.">
        <title>Complete Genome Sequence of Glaciecola psychrophila Strain 170T.</title>
        <authorList>
            <person name="Yin J."/>
            <person name="Chen J."/>
            <person name="Liu G."/>
            <person name="Yu Y."/>
            <person name="Song L."/>
            <person name="Wang X."/>
            <person name="Qu X."/>
        </authorList>
    </citation>
    <scope>NUCLEOTIDE SEQUENCE [LARGE SCALE GENOMIC DNA]</scope>
    <source>
        <strain evidence="1 2">170</strain>
    </source>
</reference>
<dbReference type="AlphaFoldDB" id="K6YZ94"/>
<dbReference type="PATRIC" id="fig|1129794.4.peg.3278"/>